<keyword evidence="2" id="KW-1185">Reference proteome</keyword>
<dbReference type="AlphaFoldDB" id="A0A433D2B9"/>
<organism evidence="1 2">
    <name type="scientific">Jimgerdemannia flammicorona</name>
    <dbReference type="NCBI Taxonomy" id="994334"/>
    <lineage>
        <taxon>Eukaryota</taxon>
        <taxon>Fungi</taxon>
        <taxon>Fungi incertae sedis</taxon>
        <taxon>Mucoromycota</taxon>
        <taxon>Mucoromycotina</taxon>
        <taxon>Endogonomycetes</taxon>
        <taxon>Endogonales</taxon>
        <taxon>Endogonaceae</taxon>
        <taxon>Jimgerdemannia</taxon>
    </lineage>
</organism>
<comment type="caution">
    <text evidence="1">The sequence shown here is derived from an EMBL/GenBank/DDBJ whole genome shotgun (WGS) entry which is preliminary data.</text>
</comment>
<evidence type="ECO:0000313" key="1">
    <source>
        <dbReference type="EMBL" id="RUP44989.1"/>
    </source>
</evidence>
<gene>
    <name evidence="1" type="ORF">BC936DRAFT_148757</name>
</gene>
<evidence type="ECO:0000313" key="2">
    <source>
        <dbReference type="Proteomes" id="UP000268093"/>
    </source>
</evidence>
<dbReference type="EMBL" id="RBNI01007984">
    <property type="protein sequence ID" value="RUP44989.1"/>
    <property type="molecule type" value="Genomic_DNA"/>
</dbReference>
<sequence length="117" mass="13329">MQPSPAGEWRSAGVRGELFKTDYRNITGCIDLCGVIERNANHIAIMLWSFFGFSSASLEDHAPVRISDVCQRYSVADRRQFCHPTKNMCATSSTYWISVQKLVFLDAFDFSIRRDNV</sequence>
<proteinExistence type="predicted"/>
<protein>
    <submittedName>
        <fullName evidence="1">Uncharacterized protein</fullName>
    </submittedName>
</protein>
<dbReference type="Proteomes" id="UP000268093">
    <property type="component" value="Unassembled WGS sequence"/>
</dbReference>
<name>A0A433D2B9_9FUNG</name>
<accession>A0A433D2B9</accession>
<reference evidence="1 2" key="1">
    <citation type="journal article" date="2018" name="New Phytol.">
        <title>Phylogenomics of Endogonaceae and evolution of mycorrhizas within Mucoromycota.</title>
        <authorList>
            <person name="Chang Y."/>
            <person name="Desiro A."/>
            <person name="Na H."/>
            <person name="Sandor L."/>
            <person name="Lipzen A."/>
            <person name="Clum A."/>
            <person name="Barry K."/>
            <person name="Grigoriev I.V."/>
            <person name="Martin F.M."/>
            <person name="Stajich J.E."/>
            <person name="Smith M.E."/>
            <person name="Bonito G."/>
            <person name="Spatafora J.W."/>
        </authorList>
    </citation>
    <scope>NUCLEOTIDE SEQUENCE [LARGE SCALE GENOMIC DNA]</scope>
    <source>
        <strain evidence="1 2">GMNB39</strain>
    </source>
</reference>